<organism evidence="1">
    <name type="scientific">human gut metagenome</name>
    <dbReference type="NCBI Taxonomy" id="408170"/>
    <lineage>
        <taxon>unclassified sequences</taxon>
        <taxon>metagenomes</taxon>
        <taxon>organismal metagenomes</taxon>
    </lineage>
</organism>
<gene>
    <name evidence="1" type="ORF">OBE_11268</name>
</gene>
<sequence length="83" mass="9901">KELIENFKYIIFERNGSNSKSLLATQEILKQNKNNFEFLDEKKYSNVSSGIIRELIQNGNYKECEKYTKPEIVQYIEENNLYL</sequence>
<evidence type="ECO:0000313" key="1">
    <source>
        <dbReference type="EMBL" id="EKC56036.1"/>
    </source>
</evidence>
<accession>K1T9P0</accession>
<dbReference type="InterPro" id="IPR014729">
    <property type="entry name" value="Rossmann-like_a/b/a_fold"/>
</dbReference>
<dbReference type="AlphaFoldDB" id="K1T9P0"/>
<evidence type="ECO:0008006" key="2">
    <source>
        <dbReference type="Google" id="ProtNLM"/>
    </source>
</evidence>
<feature type="non-terminal residue" evidence="1">
    <location>
        <position position="1"/>
    </location>
</feature>
<dbReference type="SUPFAM" id="SSF52374">
    <property type="entry name" value="Nucleotidylyl transferase"/>
    <property type="match status" value="1"/>
</dbReference>
<proteinExistence type="predicted"/>
<protein>
    <recommendedName>
        <fullName evidence="2">Nicotinate-nucleotide adenylyltransferase</fullName>
    </recommendedName>
</protein>
<reference evidence="1" key="1">
    <citation type="journal article" date="2013" name="Environ. Microbiol.">
        <title>Microbiota from the distal guts of lean and obese adolescents exhibit partial functional redundancy besides clear differences in community structure.</title>
        <authorList>
            <person name="Ferrer M."/>
            <person name="Ruiz A."/>
            <person name="Lanza F."/>
            <person name="Haange S.B."/>
            <person name="Oberbach A."/>
            <person name="Till H."/>
            <person name="Bargiela R."/>
            <person name="Campoy C."/>
            <person name="Segura M.T."/>
            <person name="Richter M."/>
            <person name="von Bergen M."/>
            <person name="Seifert J."/>
            <person name="Suarez A."/>
        </authorList>
    </citation>
    <scope>NUCLEOTIDE SEQUENCE</scope>
</reference>
<name>K1T9P0_9ZZZZ</name>
<dbReference type="EMBL" id="AJWZ01007750">
    <property type="protein sequence ID" value="EKC56036.1"/>
    <property type="molecule type" value="Genomic_DNA"/>
</dbReference>
<dbReference type="Gene3D" id="3.40.50.620">
    <property type="entry name" value="HUPs"/>
    <property type="match status" value="1"/>
</dbReference>
<comment type="caution">
    <text evidence="1">The sequence shown here is derived from an EMBL/GenBank/DDBJ whole genome shotgun (WGS) entry which is preliminary data.</text>
</comment>